<evidence type="ECO:0000313" key="5">
    <source>
        <dbReference type="RefSeq" id="XP_034252562.1"/>
    </source>
</evidence>
<feature type="region of interest" description="Disordered" evidence="2">
    <location>
        <begin position="1"/>
        <end position="29"/>
    </location>
</feature>
<dbReference type="InParanoid" id="A0A6P9A3X5"/>
<protein>
    <submittedName>
        <fullName evidence="5">Uncharacterized protein LOC117652038</fullName>
    </submittedName>
</protein>
<keyword evidence="1" id="KW-0862">Zinc</keyword>
<dbReference type="AlphaFoldDB" id="A0A6P9A3X5"/>
<gene>
    <name evidence="5" type="primary">LOC117652038</name>
</gene>
<evidence type="ECO:0000256" key="2">
    <source>
        <dbReference type="SAM" id="MobiDB-lite"/>
    </source>
</evidence>
<dbReference type="PROSITE" id="PS00028">
    <property type="entry name" value="ZINC_FINGER_C2H2_1"/>
    <property type="match status" value="1"/>
</dbReference>
<dbReference type="SMART" id="SM00355">
    <property type="entry name" value="ZnF_C2H2"/>
    <property type="match status" value="2"/>
</dbReference>
<accession>A0A6P9A3X5</accession>
<dbReference type="RefSeq" id="XP_034252562.1">
    <property type="nucleotide sequence ID" value="XM_034396671.1"/>
</dbReference>
<evidence type="ECO:0000256" key="1">
    <source>
        <dbReference type="PROSITE-ProRule" id="PRU00042"/>
    </source>
</evidence>
<keyword evidence="4" id="KW-1185">Reference proteome</keyword>
<dbReference type="GeneID" id="117652038"/>
<keyword evidence="1" id="KW-0479">Metal-binding</keyword>
<dbReference type="InterPro" id="IPR013087">
    <property type="entry name" value="Znf_C2H2_type"/>
</dbReference>
<dbReference type="PROSITE" id="PS50157">
    <property type="entry name" value="ZINC_FINGER_C2H2_2"/>
    <property type="match status" value="1"/>
</dbReference>
<evidence type="ECO:0000313" key="4">
    <source>
        <dbReference type="Proteomes" id="UP000515158"/>
    </source>
</evidence>
<dbReference type="GO" id="GO:0008270">
    <property type="term" value="F:zinc ion binding"/>
    <property type="evidence" value="ECO:0007669"/>
    <property type="project" value="UniProtKB-KW"/>
</dbReference>
<reference evidence="5" key="1">
    <citation type="submission" date="2025-08" db="UniProtKB">
        <authorList>
            <consortium name="RefSeq"/>
        </authorList>
    </citation>
    <scope>IDENTIFICATION</scope>
    <source>
        <tissue evidence="5">Total insect</tissue>
    </source>
</reference>
<sequence>MNLLSGPSEAAVEEPGSLAAPPAPRGASRELATQQAQTAFAPGTAESVPAPCTPKVIGWCDVEGCSEAAVSWKSHVLHYQSRHLAQADDRIFCTLCLAKVTQWSGHMALHRTGLRCTACSASFVDQEGLRRHWIRFHCRSPPGTPTGSQATSAALHSFTSAVPTLPRRPLHP</sequence>
<dbReference type="KEGG" id="tpal:117652038"/>
<organism evidence="5">
    <name type="scientific">Thrips palmi</name>
    <name type="common">Melon thrips</name>
    <dbReference type="NCBI Taxonomy" id="161013"/>
    <lineage>
        <taxon>Eukaryota</taxon>
        <taxon>Metazoa</taxon>
        <taxon>Ecdysozoa</taxon>
        <taxon>Arthropoda</taxon>
        <taxon>Hexapoda</taxon>
        <taxon>Insecta</taxon>
        <taxon>Pterygota</taxon>
        <taxon>Neoptera</taxon>
        <taxon>Paraneoptera</taxon>
        <taxon>Thysanoptera</taxon>
        <taxon>Terebrantia</taxon>
        <taxon>Thripoidea</taxon>
        <taxon>Thripidae</taxon>
        <taxon>Thrips</taxon>
    </lineage>
</organism>
<dbReference type="Proteomes" id="UP000515158">
    <property type="component" value="Unplaced"/>
</dbReference>
<feature type="domain" description="C2H2-type" evidence="3">
    <location>
        <begin position="114"/>
        <end position="142"/>
    </location>
</feature>
<proteinExistence type="predicted"/>
<keyword evidence="1" id="KW-0863">Zinc-finger</keyword>
<evidence type="ECO:0000259" key="3">
    <source>
        <dbReference type="PROSITE" id="PS50157"/>
    </source>
</evidence>
<name>A0A6P9A3X5_THRPL</name>